<dbReference type="PANTHER" id="PTHR34322">
    <property type="entry name" value="TRANSPOSASE, Y1_TNP DOMAIN-CONTAINING"/>
    <property type="match status" value="1"/>
</dbReference>
<dbReference type="RefSeq" id="WP_338688831.1">
    <property type="nucleotide sequence ID" value="NZ_AP024702.1"/>
</dbReference>
<dbReference type="Gene3D" id="3.30.70.1290">
    <property type="entry name" value="Transposase IS200-like"/>
    <property type="match status" value="1"/>
</dbReference>
<dbReference type="InterPro" id="IPR036515">
    <property type="entry name" value="Transposase_17_sf"/>
</dbReference>
<name>A0ABM7R7T3_9BACT</name>
<dbReference type="SUPFAM" id="SSF143422">
    <property type="entry name" value="Transposase IS200-like"/>
    <property type="match status" value="1"/>
</dbReference>
<reference evidence="2 3" key="1">
    <citation type="submission" date="2021-06" db="EMBL/GenBank/DDBJ databases">
        <title>Complete genome of Haloferula helveola possessing various polysaccharide degrading enzymes.</title>
        <authorList>
            <person name="Takami H."/>
            <person name="Huang C."/>
            <person name="Hamasaki K."/>
        </authorList>
    </citation>
    <scope>NUCLEOTIDE SEQUENCE [LARGE SCALE GENOMIC DNA]</scope>
    <source>
        <strain evidence="2 3">CN-1</strain>
    </source>
</reference>
<evidence type="ECO:0000259" key="1">
    <source>
        <dbReference type="SMART" id="SM01321"/>
    </source>
</evidence>
<protein>
    <submittedName>
        <fullName evidence="2">Transposase</fullName>
    </submittedName>
</protein>
<dbReference type="EMBL" id="AP024702">
    <property type="protein sequence ID" value="BCX46908.1"/>
    <property type="molecule type" value="Genomic_DNA"/>
</dbReference>
<dbReference type="SMART" id="SM01321">
    <property type="entry name" value="Y1_Tnp"/>
    <property type="match status" value="1"/>
</dbReference>
<accession>A0ABM7R7T3</accession>
<dbReference type="PANTHER" id="PTHR34322:SF2">
    <property type="entry name" value="TRANSPOSASE IS200-LIKE DOMAIN-CONTAINING PROTEIN"/>
    <property type="match status" value="1"/>
</dbReference>
<organism evidence="2 3">
    <name type="scientific">Haloferula helveola</name>
    <dbReference type="NCBI Taxonomy" id="490095"/>
    <lineage>
        <taxon>Bacteria</taxon>
        <taxon>Pseudomonadati</taxon>
        <taxon>Verrucomicrobiota</taxon>
        <taxon>Verrucomicrobiia</taxon>
        <taxon>Verrucomicrobiales</taxon>
        <taxon>Verrucomicrobiaceae</taxon>
        <taxon>Haloferula</taxon>
    </lineage>
</organism>
<gene>
    <name evidence="2" type="ORF">HAHE_08160</name>
</gene>
<dbReference type="Proteomes" id="UP001374893">
    <property type="component" value="Chromosome"/>
</dbReference>
<feature type="domain" description="Transposase IS200-like" evidence="1">
    <location>
        <begin position="9"/>
        <end position="126"/>
    </location>
</feature>
<dbReference type="InterPro" id="IPR002686">
    <property type="entry name" value="Transposase_17"/>
</dbReference>
<dbReference type="Pfam" id="PF01797">
    <property type="entry name" value="Y1_Tnp"/>
    <property type="match status" value="1"/>
</dbReference>
<evidence type="ECO:0000313" key="3">
    <source>
        <dbReference type="Proteomes" id="UP001374893"/>
    </source>
</evidence>
<evidence type="ECO:0000313" key="2">
    <source>
        <dbReference type="EMBL" id="BCX46908.1"/>
    </source>
</evidence>
<keyword evidence="3" id="KW-1185">Reference proteome</keyword>
<sequence>MARQARYEAAGAVYHVMARGDGGRDVFEDDRDRLKWLDRMAEVCGKYGWRVHAYVLMGNHFHLLLETPQPNLVSGMKWLMGVHSQDWNRKRKRRGHVYQGRYKAVVVNGEDGAGYFRIVADYIHLNPVRSGWVGGTTGKPLAEWRWSSFPYYGRRKAPAWLATEKVLGAFELSPERRGRRAYAGYLEERARDREGALNDESLRFLRRGWYLGDEGFRDRLVDALADGIRPKRRKGSVSGGAARAHDEAEAERIVRCGWIELGIPSEPGNLAGRGAFRDEKALLAWLSRKLTSVSRDWVAERLAMGHPTSVSRAAARVRVEPDLAKRGRKLERAVVQQITD</sequence>
<proteinExistence type="predicted"/>